<gene>
    <name evidence="2" type="ORF">Poly51_59850</name>
</gene>
<comment type="caution">
    <text evidence="2">The sequence shown here is derived from an EMBL/GenBank/DDBJ whole genome shotgun (WGS) entry which is preliminary data.</text>
</comment>
<evidence type="ECO:0000313" key="2">
    <source>
        <dbReference type="EMBL" id="TWU44716.1"/>
    </source>
</evidence>
<organism evidence="2 3">
    <name type="scientific">Rubripirellula tenax</name>
    <dbReference type="NCBI Taxonomy" id="2528015"/>
    <lineage>
        <taxon>Bacteria</taxon>
        <taxon>Pseudomonadati</taxon>
        <taxon>Planctomycetota</taxon>
        <taxon>Planctomycetia</taxon>
        <taxon>Pirellulales</taxon>
        <taxon>Pirellulaceae</taxon>
        <taxon>Rubripirellula</taxon>
    </lineage>
</organism>
<keyword evidence="1" id="KW-0472">Membrane</keyword>
<evidence type="ECO:0000313" key="3">
    <source>
        <dbReference type="Proteomes" id="UP000318288"/>
    </source>
</evidence>
<feature type="transmembrane region" description="Helical" evidence="1">
    <location>
        <begin position="56"/>
        <end position="76"/>
    </location>
</feature>
<proteinExistence type="predicted"/>
<accession>A0A5C6EB47</accession>
<dbReference type="Proteomes" id="UP000318288">
    <property type="component" value="Unassembled WGS sequence"/>
</dbReference>
<keyword evidence="1" id="KW-0812">Transmembrane</keyword>
<reference evidence="2 3" key="1">
    <citation type="submission" date="2019-02" db="EMBL/GenBank/DDBJ databases">
        <title>Deep-cultivation of Planctomycetes and their phenomic and genomic characterization uncovers novel biology.</title>
        <authorList>
            <person name="Wiegand S."/>
            <person name="Jogler M."/>
            <person name="Boedeker C."/>
            <person name="Pinto D."/>
            <person name="Vollmers J."/>
            <person name="Rivas-Marin E."/>
            <person name="Kohn T."/>
            <person name="Peeters S.H."/>
            <person name="Heuer A."/>
            <person name="Rast P."/>
            <person name="Oberbeckmann S."/>
            <person name="Bunk B."/>
            <person name="Jeske O."/>
            <person name="Meyerdierks A."/>
            <person name="Storesund J.E."/>
            <person name="Kallscheuer N."/>
            <person name="Luecker S."/>
            <person name="Lage O.M."/>
            <person name="Pohl T."/>
            <person name="Merkel B.J."/>
            <person name="Hornburger P."/>
            <person name="Mueller R.-W."/>
            <person name="Bruemmer F."/>
            <person name="Labrenz M."/>
            <person name="Spormann A.M."/>
            <person name="Op Den Camp H."/>
            <person name="Overmann J."/>
            <person name="Amann R."/>
            <person name="Jetten M.S.M."/>
            <person name="Mascher T."/>
            <person name="Medema M.H."/>
            <person name="Devos D.P."/>
            <person name="Kaster A.-K."/>
            <person name="Ovreas L."/>
            <person name="Rohde M."/>
            <person name="Galperin M.Y."/>
            <person name="Jogler C."/>
        </authorList>
    </citation>
    <scope>NUCLEOTIDE SEQUENCE [LARGE SCALE GENOMIC DNA]</scope>
    <source>
        <strain evidence="2 3">Poly51</strain>
    </source>
</reference>
<dbReference type="AlphaFoldDB" id="A0A5C6EB47"/>
<keyword evidence="1" id="KW-1133">Transmembrane helix</keyword>
<feature type="transmembrane region" description="Helical" evidence="1">
    <location>
        <begin position="20"/>
        <end position="44"/>
    </location>
</feature>
<dbReference type="EMBL" id="SJPW01000010">
    <property type="protein sequence ID" value="TWU44716.1"/>
    <property type="molecule type" value="Genomic_DNA"/>
</dbReference>
<protein>
    <submittedName>
        <fullName evidence="2">Uncharacterized protein</fullName>
    </submittedName>
</protein>
<keyword evidence="3" id="KW-1185">Reference proteome</keyword>
<evidence type="ECO:0000256" key="1">
    <source>
        <dbReference type="SAM" id="Phobius"/>
    </source>
</evidence>
<sequence>MWDNECQRLGKRKCTPLGAWLHSIAELIGFLCLLSLPCILLYLAFRGVAGTFHYGLWLVLAAPFAITLLGDAMFAFSWHLARRRGFEYDSDLREARWNENGDRIVYRCSSGNNRDSTRPDHGG</sequence>
<name>A0A5C6EB47_9BACT</name>